<accession>A0A009I8C8</accession>
<dbReference type="EMBL" id="JEWH01000009">
    <property type="protein sequence ID" value="EXB06711.1"/>
    <property type="molecule type" value="Genomic_DNA"/>
</dbReference>
<feature type="domain" description="DUF6160" evidence="2">
    <location>
        <begin position="10"/>
        <end position="61"/>
    </location>
</feature>
<dbReference type="RefSeq" id="WP_000791869.1">
    <property type="nucleotide sequence ID" value="NZ_JEWH01000009.1"/>
</dbReference>
<dbReference type="PATRIC" id="fig|1310613.3.peg.1075"/>
<gene>
    <name evidence="3" type="ORF">J512_1122</name>
</gene>
<evidence type="ECO:0000313" key="3">
    <source>
        <dbReference type="EMBL" id="EXB06711.1"/>
    </source>
</evidence>
<comment type="caution">
    <text evidence="3">The sequence shown here is derived from an EMBL/GenBank/DDBJ whole genome shotgun (WGS) entry which is preliminary data.</text>
</comment>
<name>A0A009I8C8_ACIB9</name>
<dbReference type="Pfam" id="PF19657">
    <property type="entry name" value="DUF6160"/>
    <property type="match status" value="1"/>
</dbReference>
<sequence>MKNKNIGCWLLLAGSSSVCAMQPLDDQSLAAATGQNGLTLGIQADQVKFNQVALIDTNGIASTSYNSKAGLVIAGNSTNPVPGIEFIKAAVSTNPSFNIAIDTDAGGGNPFLNLAVTMGSDVNGIRLLPFSVYLAPSTSLSSPSDYALTSYAPKSIFSSGTTVNTGVKELIRSTGNLDINFVQTNKPRLNIQLGHAAQSVMVKFGGAIQSICSAASGCPITLVSDNTGATFGFKFAGTNASTGFVLDGFYAGVDPTGLTFGNIGVSSKFDASLNNVTLGNLGTQSTTTFNNLPNGSMGSFGVTGASVTDFKMKVSGF</sequence>
<organism evidence="3 4">
    <name type="scientific">Acinetobacter baumannii (strain 1295743)</name>
    <dbReference type="NCBI Taxonomy" id="1310613"/>
    <lineage>
        <taxon>Bacteria</taxon>
        <taxon>Pseudomonadati</taxon>
        <taxon>Pseudomonadota</taxon>
        <taxon>Gammaproteobacteria</taxon>
        <taxon>Moraxellales</taxon>
        <taxon>Moraxellaceae</taxon>
        <taxon>Acinetobacter</taxon>
        <taxon>Acinetobacter calcoaceticus/baumannii complex</taxon>
    </lineage>
</organism>
<reference evidence="3 4" key="1">
    <citation type="submission" date="2014-02" db="EMBL/GenBank/DDBJ databases">
        <title>Comparative genomics and transcriptomics to identify genetic mechanisms underlying the emergence of carbapenem resistant Acinetobacter baumannii (CRAb).</title>
        <authorList>
            <person name="Harris A.D."/>
            <person name="Johnson K.J."/>
            <person name="George J."/>
            <person name="Shefchek K."/>
            <person name="Daugherty S.C."/>
            <person name="Parankush S."/>
            <person name="Sadzewicz L."/>
            <person name="Tallon L."/>
            <person name="Sengamalay N."/>
            <person name="Hazen T.H."/>
            <person name="Rasko D.A."/>
        </authorList>
    </citation>
    <scope>NUCLEOTIDE SEQUENCE [LARGE SCALE GENOMIC DNA]</scope>
    <source>
        <strain evidence="3 4">1295743</strain>
    </source>
</reference>
<dbReference type="InterPro" id="IPR046158">
    <property type="entry name" value="DUF6160"/>
</dbReference>
<feature type="chain" id="PRO_5001446669" description="DUF6160 domain-containing protein" evidence="1">
    <location>
        <begin position="21"/>
        <end position="317"/>
    </location>
</feature>
<proteinExistence type="predicted"/>
<evidence type="ECO:0000256" key="1">
    <source>
        <dbReference type="SAM" id="SignalP"/>
    </source>
</evidence>
<evidence type="ECO:0000313" key="4">
    <source>
        <dbReference type="Proteomes" id="UP000020595"/>
    </source>
</evidence>
<dbReference type="AlphaFoldDB" id="A0A009I8C8"/>
<dbReference type="Proteomes" id="UP000020595">
    <property type="component" value="Unassembled WGS sequence"/>
</dbReference>
<protein>
    <recommendedName>
        <fullName evidence="2">DUF6160 domain-containing protein</fullName>
    </recommendedName>
</protein>
<evidence type="ECO:0000259" key="2">
    <source>
        <dbReference type="Pfam" id="PF19657"/>
    </source>
</evidence>
<keyword evidence="1" id="KW-0732">Signal</keyword>
<feature type="signal peptide" evidence="1">
    <location>
        <begin position="1"/>
        <end position="20"/>
    </location>
</feature>